<feature type="region of interest" description="Disordered" evidence="1">
    <location>
        <begin position="366"/>
        <end position="388"/>
    </location>
</feature>
<dbReference type="InterPro" id="IPR025479">
    <property type="entry name" value="DUF4329"/>
</dbReference>
<evidence type="ECO:0000256" key="1">
    <source>
        <dbReference type="SAM" id="MobiDB-lite"/>
    </source>
</evidence>
<evidence type="ECO:0000259" key="2">
    <source>
        <dbReference type="Pfam" id="PF14220"/>
    </source>
</evidence>
<gene>
    <name evidence="3" type="ORF">Rhe02_19640</name>
</gene>
<dbReference type="EMBL" id="BONY01000010">
    <property type="protein sequence ID" value="GIH03897.1"/>
    <property type="molecule type" value="Genomic_DNA"/>
</dbReference>
<dbReference type="RefSeq" id="WP_203907804.1">
    <property type="nucleotide sequence ID" value="NZ_BONY01000010.1"/>
</dbReference>
<sequence length="388" mass="41335">MSGIMPTTGEVSVKVAEYDRLLRDLSTVDDDLMDLATLRGVVERALRIDEPTLGKASGELADRYRALAKKLTDGVQIGVHKTAEDLPNDWQDAAGIAAAKALNRFDVRVTFLSGQFARVADILDAYSRGLDGLVVTDAGGIAALRDAQGQAARIGYSDALLDLVNSDDFDKPLQAAARRARAGIDARKDALDAERTATETAVAALAEVTKAVSLRDVSDVQPTGGRTVIGPDGEKVFVLPETTVFGGGGASLAGRQDYDSPDDAARAALREIYGPSMDHNAEYAGNIYKLGDRYYFSPPATRGSHDESYAADSPVPAGAQIVGTYHSHAAGTEPSDEMFSHPDEGKAVLGGKDSYLLTPRGDMYRYTPVQNLPPEEQARFSKGKTTPL</sequence>
<name>A0A8J3VF89_9ACTN</name>
<protein>
    <recommendedName>
        <fullName evidence="2">DUF4329 domain-containing protein</fullName>
    </recommendedName>
</protein>
<reference evidence="3" key="1">
    <citation type="submission" date="2021-01" db="EMBL/GenBank/DDBJ databases">
        <title>Whole genome shotgun sequence of Rhizocola hellebori NBRC 109834.</title>
        <authorList>
            <person name="Komaki H."/>
            <person name="Tamura T."/>
        </authorList>
    </citation>
    <scope>NUCLEOTIDE SEQUENCE</scope>
    <source>
        <strain evidence="3">NBRC 109834</strain>
    </source>
</reference>
<evidence type="ECO:0000313" key="4">
    <source>
        <dbReference type="Proteomes" id="UP000612899"/>
    </source>
</evidence>
<organism evidence="3 4">
    <name type="scientific">Rhizocola hellebori</name>
    <dbReference type="NCBI Taxonomy" id="1392758"/>
    <lineage>
        <taxon>Bacteria</taxon>
        <taxon>Bacillati</taxon>
        <taxon>Actinomycetota</taxon>
        <taxon>Actinomycetes</taxon>
        <taxon>Micromonosporales</taxon>
        <taxon>Micromonosporaceae</taxon>
        <taxon>Rhizocola</taxon>
    </lineage>
</organism>
<dbReference type="Pfam" id="PF14220">
    <property type="entry name" value="DUF4329"/>
    <property type="match status" value="1"/>
</dbReference>
<evidence type="ECO:0000313" key="3">
    <source>
        <dbReference type="EMBL" id="GIH03897.1"/>
    </source>
</evidence>
<proteinExistence type="predicted"/>
<dbReference type="Proteomes" id="UP000612899">
    <property type="component" value="Unassembled WGS sequence"/>
</dbReference>
<comment type="caution">
    <text evidence="3">The sequence shown here is derived from an EMBL/GenBank/DDBJ whole genome shotgun (WGS) entry which is preliminary data.</text>
</comment>
<keyword evidence="4" id="KW-1185">Reference proteome</keyword>
<feature type="domain" description="DUF4329" evidence="2">
    <location>
        <begin position="262"/>
        <end position="368"/>
    </location>
</feature>
<dbReference type="AlphaFoldDB" id="A0A8J3VF89"/>
<accession>A0A8J3VF89</accession>